<dbReference type="EMBL" id="JRYR02000001">
    <property type="protein sequence ID" value="OHX66876.1"/>
    <property type="molecule type" value="Genomic_DNA"/>
</dbReference>
<dbReference type="PANTHER" id="PTHR43592:SF15">
    <property type="entry name" value="CAAX AMINO TERMINAL PROTEASE FAMILY PROTEIN"/>
    <property type="match status" value="1"/>
</dbReference>
<feature type="transmembrane region" description="Helical" evidence="1">
    <location>
        <begin position="219"/>
        <end position="235"/>
    </location>
</feature>
<evidence type="ECO:0000313" key="3">
    <source>
        <dbReference type="EMBL" id="OHX66876.1"/>
    </source>
</evidence>
<protein>
    <recommendedName>
        <fullName evidence="2">CAAX prenyl protease 2/Lysostaphin resistance protein A-like domain-containing protein</fullName>
    </recommendedName>
</protein>
<comment type="caution">
    <text evidence="3">The sequence shown here is derived from an EMBL/GenBank/DDBJ whole genome shotgun (WGS) entry which is preliminary data.</text>
</comment>
<proteinExistence type="predicted"/>
<organism evidence="3 4">
    <name type="scientific">Flammeovirga pacifica</name>
    <dbReference type="NCBI Taxonomy" id="915059"/>
    <lineage>
        <taxon>Bacteria</taxon>
        <taxon>Pseudomonadati</taxon>
        <taxon>Bacteroidota</taxon>
        <taxon>Cytophagia</taxon>
        <taxon>Cytophagales</taxon>
        <taxon>Flammeovirgaceae</taxon>
        <taxon>Flammeovirga</taxon>
    </lineage>
</organism>
<dbReference type="AlphaFoldDB" id="A0A1S1Z0T6"/>
<dbReference type="OrthoDB" id="1523022at2"/>
<feature type="transmembrane region" description="Helical" evidence="1">
    <location>
        <begin position="240"/>
        <end position="260"/>
    </location>
</feature>
<feature type="transmembrane region" description="Helical" evidence="1">
    <location>
        <begin position="164"/>
        <end position="182"/>
    </location>
</feature>
<evidence type="ECO:0000256" key="1">
    <source>
        <dbReference type="SAM" id="Phobius"/>
    </source>
</evidence>
<feature type="domain" description="CAAX prenyl protease 2/Lysostaphin resistance protein A-like" evidence="2">
    <location>
        <begin position="162"/>
        <end position="253"/>
    </location>
</feature>
<evidence type="ECO:0000313" key="4">
    <source>
        <dbReference type="Proteomes" id="UP000179797"/>
    </source>
</evidence>
<dbReference type="RefSeq" id="WP_044223019.1">
    <property type="nucleotide sequence ID" value="NZ_JRYR02000001.1"/>
</dbReference>
<keyword evidence="1" id="KW-1133">Transmembrane helix</keyword>
<gene>
    <name evidence="3" type="ORF">NH26_11160</name>
</gene>
<feature type="transmembrane region" description="Helical" evidence="1">
    <location>
        <begin position="194"/>
        <end position="213"/>
    </location>
</feature>
<keyword evidence="1" id="KW-0812">Transmembrane</keyword>
<accession>A0A1S1Z0T6</accession>
<dbReference type="PANTHER" id="PTHR43592">
    <property type="entry name" value="CAAX AMINO TERMINAL PROTEASE"/>
    <property type="match status" value="1"/>
</dbReference>
<sequence>MTEHIHQRSTFDYIVKFFGIFLAILCFTLIGQAVAVALLLPLHGYDVMEVFNSLTSYNNRFELLLTQGISALFTFIIGPLVYGFYFDKSYTLQLRRPTSAPSQYWISIFIVITLLPLGGLILYWNQNVQLPEFLSGVETWFRTKEIHLAEVTAFLVNFENFWEFLLGFIVIAVFAGVGEEIVFRGFLQRYLEGIFKNVHVGIWLSAFIFSAIHVQFYGFFVRMLLGVLFGYLFLWSGRSLYPCIIAHITNNAITVISVYLNKEEYLPEMKDPFSTEAPEWYVVLISTVIALGLLYYYRKLGNKKIKI</sequence>
<reference evidence="3 4" key="1">
    <citation type="journal article" date="2012" name="Int. J. Syst. Evol. Microbiol.">
        <title>Flammeovirga pacifica sp. nov., isolated from deep-sea sediment.</title>
        <authorList>
            <person name="Xu H."/>
            <person name="Fu Y."/>
            <person name="Yang N."/>
            <person name="Ding Z."/>
            <person name="Lai Q."/>
            <person name="Zeng R."/>
        </authorList>
    </citation>
    <scope>NUCLEOTIDE SEQUENCE [LARGE SCALE GENOMIC DNA]</scope>
    <source>
        <strain evidence="4">DSM 24597 / LMG 26175 / WPAGA1</strain>
    </source>
</reference>
<feature type="transmembrane region" description="Helical" evidence="1">
    <location>
        <begin position="63"/>
        <end position="84"/>
    </location>
</feature>
<dbReference type="STRING" id="915059.NH26_11160"/>
<dbReference type="GO" id="GO:0080120">
    <property type="term" value="P:CAAX-box protein maturation"/>
    <property type="evidence" value="ECO:0007669"/>
    <property type="project" value="UniProtKB-ARBA"/>
</dbReference>
<feature type="transmembrane region" description="Helical" evidence="1">
    <location>
        <begin position="280"/>
        <end position="297"/>
    </location>
</feature>
<feature type="transmembrane region" description="Helical" evidence="1">
    <location>
        <begin position="20"/>
        <end position="43"/>
    </location>
</feature>
<feature type="transmembrane region" description="Helical" evidence="1">
    <location>
        <begin position="104"/>
        <end position="124"/>
    </location>
</feature>
<dbReference type="Proteomes" id="UP000179797">
    <property type="component" value="Unassembled WGS sequence"/>
</dbReference>
<keyword evidence="4" id="KW-1185">Reference proteome</keyword>
<dbReference type="GO" id="GO:0004175">
    <property type="term" value="F:endopeptidase activity"/>
    <property type="evidence" value="ECO:0007669"/>
    <property type="project" value="UniProtKB-ARBA"/>
</dbReference>
<keyword evidence="1" id="KW-0472">Membrane</keyword>
<name>A0A1S1Z0T6_FLAPC</name>
<dbReference type="InterPro" id="IPR003675">
    <property type="entry name" value="Rce1/LyrA-like_dom"/>
</dbReference>
<evidence type="ECO:0000259" key="2">
    <source>
        <dbReference type="Pfam" id="PF02517"/>
    </source>
</evidence>
<dbReference type="Pfam" id="PF02517">
    <property type="entry name" value="Rce1-like"/>
    <property type="match status" value="1"/>
</dbReference>